<proteinExistence type="predicted"/>
<sequence>MSDPIDLTKPHRTIQVGIILMNSKTEVLDLAPIDLLNGMTLDFIGDFPPEVMPDEIKAKAVDMEFHWVNETGETAKLTAGLNILPTDTFATCPPLDITLMGACALTYKPTDSELEFIRKSYENCTAFLNICAGMIQAQKAGILKDKTCTGPRGMLPMFKAQSPETTWLEKRYVQDGKIWTSGALLNGLEMMRAFVTQTWGSEGPGVLAQFGLELGHFPDRDVDYKDAASSI</sequence>
<dbReference type="InterPro" id="IPR029062">
    <property type="entry name" value="Class_I_gatase-like"/>
</dbReference>
<evidence type="ECO:0000259" key="1">
    <source>
        <dbReference type="Pfam" id="PF01965"/>
    </source>
</evidence>
<keyword evidence="2" id="KW-0315">Glutamine amidotransferase</keyword>
<evidence type="ECO:0000313" key="3">
    <source>
        <dbReference type="Proteomes" id="UP000824998"/>
    </source>
</evidence>
<comment type="caution">
    <text evidence="2">The sequence shown here is derived from an EMBL/GenBank/DDBJ whole genome shotgun (WGS) entry which is preliminary data.</text>
</comment>
<dbReference type="Pfam" id="PF01965">
    <property type="entry name" value="DJ-1_PfpI"/>
    <property type="match status" value="1"/>
</dbReference>
<evidence type="ECO:0000313" key="2">
    <source>
        <dbReference type="EMBL" id="KAG9231389.1"/>
    </source>
</evidence>
<dbReference type="Gene3D" id="3.40.50.880">
    <property type="match status" value="1"/>
</dbReference>
<keyword evidence="3" id="KW-1185">Reference proteome</keyword>
<organism evidence="2 3">
    <name type="scientific">Amylocarpus encephaloides</name>
    <dbReference type="NCBI Taxonomy" id="45428"/>
    <lineage>
        <taxon>Eukaryota</taxon>
        <taxon>Fungi</taxon>
        <taxon>Dikarya</taxon>
        <taxon>Ascomycota</taxon>
        <taxon>Pezizomycotina</taxon>
        <taxon>Leotiomycetes</taxon>
        <taxon>Helotiales</taxon>
        <taxon>Helotiales incertae sedis</taxon>
        <taxon>Amylocarpus</taxon>
    </lineage>
</organism>
<gene>
    <name evidence="2" type="ORF">BJ875DRAFT_122260</name>
</gene>
<dbReference type="PANTHER" id="PTHR43130:SF7">
    <property type="entry name" value="DJ-1_PFPI DOMAIN-CONTAINING PROTEIN"/>
    <property type="match status" value="1"/>
</dbReference>
<dbReference type="InterPro" id="IPR052158">
    <property type="entry name" value="INH-QAR"/>
</dbReference>
<reference evidence="2" key="1">
    <citation type="journal article" date="2021" name="IMA Fungus">
        <title>Genomic characterization of three marine fungi, including Emericellopsis atlantica sp. nov. with signatures of a generalist lifestyle and marine biomass degradation.</title>
        <authorList>
            <person name="Hagestad O.C."/>
            <person name="Hou L."/>
            <person name="Andersen J.H."/>
            <person name="Hansen E.H."/>
            <person name="Altermark B."/>
            <person name="Li C."/>
            <person name="Kuhnert E."/>
            <person name="Cox R.J."/>
            <person name="Crous P.W."/>
            <person name="Spatafora J.W."/>
            <person name="Lail K."/>
            <person name="Amirebrahimi M."/>
            <person name="Lipzen A."/>
            <person name="Pangilinan J."/>
            <person name="Andreopoulos W."/>
            <person name="Hayes R.D."/>
            <person name="Ng V."/>
            <person name="Grigoriev I.V."/>
            <person name="Jackson S.A."/>
            <person name="Sutton T.D.S."/>
            <person name="Dobson A.D.W."/>
            <person name="Rama T."/>
        </authorList>
    </citation>
    <scope>NUCLEOTIDE SEQUENCE</scope>
    <source>
        <strain evidence="2">TRa018bII</strain>
    </source>
</reference>
<dbReference type="SUPFAM" id="SSF52317">
    <property type="entry name" value="Class I glutamine amidotransferase-like"/>
    <property type="match status" value="1"/>
</dbReference>
<accession>A0A9P8C2G7</accession>
<dbReference type="Proteomes" id="UP000824998">
    <property type="component" value="Unassembled WGS sequence"/>
</dbReference>
<dbReference type="EMBL" id="MU251605">
    <property type="protein sequence ID" value="KAG9231389.1"/>
    <property type="molecule type" value="Genomic_DNA"/>
</dbReference>
<dbReference type="InterPro" id="IPR002818">
    <property type="entry name" value="DJ-1/PfpI"/>
</dbReference>
<dbReference type="AlphaFoldDB" id="A0A9P8C2G7"/>
<dbReference type="PANTHER" id="PTHR43130">
    <property type="entry name" value="ARAC-FAMILY TRANSCRIPTIONAL REGULATOR"/>
    <property type="match status" value="1"/>
</dbReference>
<name>A0A9P8C2G7_9HELO</name>
<feature type="domain" description="DJ-1/PfpI" evidence="1">
    <location>
        <begin position="62"/>
        <end position="196"/>
    </location>
</feature>
<dbReference type="OrthoDB" id="543156at2759"/>
<protein>
    <submittedName>
        <fullName evidence="2">Class I glutamine amidotransferase-like protein</fullName>
    </submittedName>
</protein>